<sequence>MTLLSLKHTAQPALKQFGTTRFRLSSLLETNISMPQLMAALLTTGGLGLTHQSSAIAQVTINRDAVTGAVRVNQNVYTIDTGSLTNSSNIPLPALLPADTDFGNPIRVTEDGRLAPNSIILGTNANYIRDNFTNTINGNSPGPTYQIQEGTISITTSLNLRQVPGQHAYGEGIRVRVLDANNNVNPNAVVTDGNGQVITQIFIRGDDVTVGPNGQPLNSEELLFVTYQEGERVEIQMLNIRENNAAESESGAYFSSDGRVIVEDFENGGDRDFDDGDYFNLRVGSGEAIALEEDTRTAFSTRTDETPLEAETRRESIAVEDTIETVIEASGDITTEDRIWGSVEIVGDTTTRLGHATGTRTEDGKQLVYNRYASTAQLQAGSDGISAAGQLAPINLSPSAPPTLLTGKLAFNPWVDDGQAGFVASAGVTQFLNRTHQIAQDALGNPIVNPNPAGPRLLEPAGLLSNRRFVGYVPASTNTTTLQGEQLTSIDGVFNLPADRDLVISPPNPRSVGPGNAAYTDNVGGLIIEQTNGSKVFIPQWSKAGYESAPITLEAGEATRIIYALVPQQTGQQLQLGQRYEVTSSATGDRITNGGFLIISADQQPQNFLQEATEIYAVEDTLPIGNAVTEQFNGVQGVYVQAPGQRPIPTVDLTLSGQADAKVGNALYPMLAGEGDPGQRAYARTTRAAGFYLGGSLTGGIGNQRDTINQQTATLETATDQRRIEQTINTFLTPITQVDETTVETTETIQSTGRATFAIDGNGQLANAAFTPFTTEVIAASSRDLETTTTRQSGEEVLADSTTQTAMQILGTRVNVVEQDATTNRSSYANVSPLQGEIALGGVLNFGNTPWTPAANTLRAELFLRDTLIGRSSREAQTGWRAALTFHPFGEQQQQAYQYDESGEAVPLYKTEPVLDEAGNQLVEQRVTADGKEVLLPVNRFALDSSGQRIAQTVGTGRANGPGLYVRLQDIWNSSGGVTVDGGVQFSF</sequence>
<organism evidence="1 2">
    <name type="scientific">Phormidesmis priestleyi Ana</name>
    <dbReference type="NCBI Taxonomy" id="1666911"/>
    <lineage>
        <taxon>Bacteria</taxon>
        <taxon>Bacillati</taxon>
        <taxon>Cyanobacteriota</taxon>
        <taxon>Cyanophyceae</taxon>
        <taxon>Leptolyngbyales</taxon>
        <taxon>Leptolyngbyaceae</taxon>
        <taxon>Phormidesmis</taxon>
    </lineage>
</organism>
<name>A0A0P8DLF6_9CYAN</name>
<evidence type="ECO:0000313" key="1">
    <source>
        <dbReference type="EMBL" id="KPQ37759.1"/>
    </source>
</evidence>
<protein>
    <submittedName>
        <fullName evidence="1">Uncharacterized protein</fullName>
    </submittedName>
</protein>
<dbReference type="AlphaFoldDB" id="A0A0P8DLF6"/>
<dbReference type="Proteomes" id="UP000050465">
    <property type="component" value="Unassembled WGS sequence"/>
</dbReference>
<dbReference type="EMBL" id="LJZR01000001">
    <property type="protein sequence ID" value="KPQ37759.1"/>
    <property type="molecule type" value="Genomic_DNA"/>
</dbReference>
<proteinExistence type="predicted"/>
<comment type="caution">
    <text evidence="1">The sequence shown here is derived from an EMBL/GenBank/DDBJ whole genome shotgun (WGS) entry which is preliminary data.</text>
</comment>
<accession>A0A0P8DLF6</accession>
<evidence type="ECO:0000313" key="2">
    <source>
        <dbReference type="Proteomes" id="UP000050465"/>
    </source>
</evidence>
<gene>
    <name evidence="1" type="ORF">HLUCCA11_01500</name>
</gene>
<reference evidence="1 2" key="1">
    <citation type="submission" date="2015-09" db="EMBL/GenBank/DDBJ databases">
        <title>Identification and resolution of microdiversity through metagenomic sequencing of parallel consortia.</title>
        <authorList>
            <person name="Nelson W.C."/>
            <person name="Romine M.F."/>
            <person name="Lindemann S.R."/>
        </authorList>
    </citation>
    <scope>NUCLEOTIDE SEQUENCE [LARGE SCALE GENOMIC DNA]</scope>
    <source>
        <strain evidence="1">Ana</strain>
    </source>
</reference>